<evidence type="ECO:0000313" key="3">
    <source>
        <dbReference type="Proteomes" id="UP000307440"/>
    </source>
</evidence>
<gene>
    <name evidence="2" type="ORF">FA15DRAFT_660328</name>
</gene>
<evidence type="ECO:0000256" key="1">
    <source>
        <dbReference type="SAM" id="MobiDB-lite"/>
    </source>
</evidence>
<keyword evidence="3" id="KW-1185">Reference proteome</keyword>
<sequence length="804" mass="90254">MRRKWMRYNPKEIIQAHLAASKAALVEVVVRYPATSMADKEKNQGTSQELDTRLRRLSALLDSLPLSLPVLAPGEAYGFGLDPGDIEDEGLIYALNRNLEMAFGHTRTDISALTNGDQRDNPDGHLRRWLERIIKASELAGAKVVTKIPKRRLMESSDEEDNPPVRAAKRKQAAESSAIVISSHDDEIELEHSCAPKTTQQGRIHNPPSAEPKLQARQRTLFEFGAKPVTSQELSAQMEHAGSGVIMSSLARDLPTLSRPNATWKNNRTGKNQGVVQAKHKRINWFNPLLWTSIARIALRVGCRLGKAVVARWISKTKRRWSKKTLAKAEQGASLKGTGRAGVLANYPEIVEEFKTKLLGLRSDGLTVDRLLGCSIMLALVKSRQPHLLETFKCSEQYIGQFFESVLNWSLRRGTRQAAKLPDNASDLTERTFFRIVHLVDLYDIPPGLIINMDQTGIILVMSSKRTFETKNSRQVDIAHHDEKRAYTLCVTTTTAGDILPFQQVWSGKTKNSLPSMKSAGYTEAIESGFDFSFALSAKKTSHFSTIKTMKEPWIKKYIELHNLPADQKAIFLIDCYPVHIGQEFRTHVFEEYPNIFLSFIPASCLLRKHVLGTGIFQPADVGLNHVIKHFLRQHSLQYLVKCHEEQLDKGLTSDHIKQTMKIASLQDASVRPIIDLYKYLESYTGRKLIERAWEKSATKEWNLGAACITSKRTKAAYQRYLESDTTLRQEIQAKIGRDAMLQAQLSAEEDPEDMDIDGDSSEIPLSAVINSVEKDLDGTLVPTGAPELIWAYSVDGSAWMDSL</sequence>
<feature type="region of interest" description="Disordered" evidence="1">
    <location>
        <begin position="150"/>
        <end position="178"/>
    </location>
</feature>
<dbReference type="OrthoDB" id="3341102at2759"/>
<dbReference type="Proteomes" id="UP000307440">
    <property type="component" value="Unassembled WGS sequence"/>
</dbReference>
<evidence type="ECO:0008006" key="4">
    <source>
        <dbReference type="Google" id="ProtNLM"/>
    </source>
</evidence>
<name>A0A5C3KGI6_COPMA</name>
<protein>
    <recommendedName>
        <fullName evidence="4">DDE-1 domain-containing protein</fullName>
    </recommendedName>
</protein>
<dbReference type="EMBL" id="ML210370">
    <property type="protein sequence ID" value="TFK18905.1"/>
    <property type="molecule type" value="Genomic_DNA"/>
</dbReference>
<dbReference type="AlphaFoldDB" id="A0A5C3KGI6"/>
<organism evidence="2 3">
    <name type="scientific">Coprinopsis marcescibilis</name>
    <name type="common">Agaric fungus</name>
    <name type="synonym">Psathyrella marcescibilis</name>
    <dbReference type="NCBI Taxonomy" id="230819"/>
    <lineage>
        <taxon>Eukaryota</taxon>
        <taxon>Fungi</taxon>
        <taxon>Dikarya</taxon>
        <taxon>Basidiomycota</taxon>
        <taxon>Agaricomycotina</taxon>
        <taxon>Agaricomycetes</taxon>
        <taxon>Agaricomycetidae</taxon>
        <taxon>Agaricales</taxon>
        <taxon>Agaricineae</taxon>
        <taxon>Psathyrellaceae</taxon>
        <taxon>Coprinopsis</taxon>
    </lineage>
</organism>
<reference evidence="2 3" key="1">
    <citation type="journal article" date="2019" name="Nat. Ecol. Evol.">
        <title>Megaphylogeny resolves global patterns of mushroom evolution.</title>
        <authorList>
            <person name="Varga T."/>
            <person name="Krizsan K."/>
            <person name="Foldi C."/>
            <person name="Dima B."/>
            <person name="Sanchez-Garcia M."/>
            <person name="Sanchez-Ramirez S."/>
            <person name="Szollosi G.J."/>
            <person name="Szarkandi J.G."/>
            <person name="Papp V."/>
            <person name="Albert L."/>
            <person name="Andreopoulos W."/>
            <person name="Angelini C."/>
            <person name="Antonin V."/>
            <person name="Barry K.W."/>
            <person name="Bougher N.L."/>
            <person name="Buchanan P."/>
            <person name="Buyck B."/>
            <person name="Bense V."/>
            <person name="Catcheside P."/>
            <person name="Chovatia M."/>
            <person name="Cooper J."/>
            <person name="Damon W."/>
            <person name="Desjardin D."/>
            <person name="Finy P."/>
            <person name="Geml J."/>
            <person name="Haridas S."/>
            <person name="Hughes K."/>
            <person name="Justo A."/>
            <person name="Karasinski D."/>
            <person name="Kautmanova I."/>
            <person name="Kiss B."/>
            <person name="Kocsube S."/>
            <person name="Kotiranta H."/>
            <person name="LaButti K.M."/>
            <person name="Lechner B.E."/>
            <person name="Liimatainen K."/>
            <person name="Lipzen A."/>
            <person name="Lukacs Z."/>
            <person name="Mihaltcheva S."/>
            <person name="Morgado L.N."/>
            <person name="Niskanen T."/>
            <person name="Noordeloos M.E."/>
            <person name="Ohm R.A."/>
            <person name="Ortiz-Santana B."/>
            <person name="Ovrebo C."/>
            <person name="Racz N."/>
            <person name="Riley R."/>
            <person name="Savchenko A."/>
            <person name="Shiryaev A."/>
            <person name="Soop K."/>
            <person name="Spirin V."/>
            <person name="Szebenyi C."/>
            <person name="Tomsovsky M."/>
            <person name="Tulloss R.E."/>
            <person name="Uehling J."/>
            <person name="Grigoriev I.V."/>
            <person name="Vagvolgyi C."/>
            <person name="Papp T."/>
            <person name="Martin F.M."/>
            <person name="Miettinen O."/>
            <person name="Hibbett D.S."/>
            <person name="Nagy L.G."/>
        </authorList>
    </citation>
    <scope>NUCLEOTIDE SEQUENCE [LARGE SCALE GENOMIC DNA]</scope>
    <source>
        <strain evidence="2 3">CBS 121175</strain>
    </source>
</reference>
<proteinExistence type="predicted"/>
<dbReference type="STRING" id="230819.A0A5C3KGI6"/>
<evidence type="ECO:0000313" key="2">
    <source>
        <dbReference type="EMBL" id="TFK18905.1"/>
    </source>
</evidence>
<accession>A0A5C3KGI6</accession>